<proteinExistence type="predicted"/>
<accession>A0A1G8FHF1</accession>
<evidence type="ECO:0000313" key="2">
    <source>
        <dbReference type="Proteomes" id="UP000199202"/>
    </source>
</evidence>
<keyword evidence="2" id="KW-1185">Reference proteome</keyword>
<dbReference type="STRING" id="633440.SAMN05421869_103318"/>
<reference evidence="1 2" key="1">
    <citation type="submission" date="2016-10" db="EMBL/GenBank/DDBJ databases">
        <authorList>
            <person name="de Groot N.N."/>
        </authorList>
    </citation>
    <scope>NUCLEOTIDE SEQUENCE [LARGE SCALE GENOMIC DNA]</scope>
    <source>
        <strain evidence="1 2">CGMCC 4.6533</strain>
    </source>
</reference>
<sequence>MDGGRTGWLLYVNGYGIAASGVKFTALGGVASEPVIASSR</sequence>
<dbReference type="EMBL" id="FNDJ01000003">
    <property type="protein sequence ID" value="SDH81502.1"/>
    <property type="molecule type" value="Genomic_DNA"/>
</dbReference>
<evidence type="ECO:0000313" key="1">
    <source>
        <dbReference type="EMBL" id="SDH81502.1"/>
    </source>
</evidence>
<protein>
    <submittedName>
        <fullName evidence="1">Uncharacterized protein</fullName>
    </submittedName>
</protein>
<name>A0A1G8FHF1_9ACTN</name>
<gene>
    <name evidence="1" type="ORF">SAMN05421869_103318</name>
</gene>
<organism evidence="1 2">
    <name type="scientific">Nonomuraea jiangxiensis</name>
    <dbReference type="NCBI Taxonomy" id="633440"/>
    <lineage>
        <taxon>Bacteria</taxon>
        <taxon>Bacillati</taxon>
        <taxon>Actinomycetota</taxon>
        <taxon>Actinomycetes</taxon>
        <taxon>Streptosporangiales</taxon>
        <taxon>Streptosporangiaceae</taxon>
        <taxon>Nonomuraea</taxon>
    </lineage>
</organism>
<dbReference type="Proteomes" id="UP000199202">
    <property type="component" value="Unassembled WGS sequence"/>
</dbReference>
<dbReference type="AlphaFoldDB" id="A0A1G8FHF1"/>